<evidence type="ECO:0000256" key="2">
    <source>
        <dbReference type="ARBA" id="ARBA00011322"/>
    </source>
</evidence>
<dbReference type="PANTHER" id="PTHR32114:SF2">
    <property type="entry name" value="ABC TRANSPORTER ABCH.3"/>
    <property type="match status" value="1"/>
</dbReference>
<evidence type="ECO:0000313" key="7">
    <source>
        <dbReference type="Proteomes" id="UP000676325"/>
    </source>
</evidence>
<dbReference type="SUPFAM" id="SSF52540">
    <property type="entry name" value="P-loop containing nucleoside triphosphate hydrolases"/>
    <property type="match status" value="1"/>
</dbReference>
<evidence type="ECO:0000256" key="1">
    <source>
        <dbReference type="ARBA" id="ARBA00006930"/>
    </source>
</evidence>
<keyword evidence="7" id="KW-1185">Reference proteome</keyword>
<dbReference type="GO" id="GO:0016887">
    <property type="term" value="F:ATP hydrolysis activity"/>
    <property type="evidence" value="ECO:0007669"/>
    <property type="project" value="InterPro"/>
</dbReference>
<protein>
    <recommendedName>
        <fullName evidence="3">Nuclease SbcCD subunit C</fullName>
    </recommendedName>
</protein>
<dbReference type="PANTHER" id="PTHR32114">
    <property type="entry name" value="ABC TRANSPORTER ABCH.3"/>
    <property type="match status" value="1"/>
</dbReference>
<keyword evidence="4" id="KW-0175">Coiled coil</keyword>
<organism evidence="6 7">
    <name type="scientific">Actinospica acidithermotolerans</name>
    <dbReference type="NCBI Taxonomy" id="2828514"/>
    <lineage>
        <taxon>Bacteria</taxon>
        <taxon>Bacillati</taxon>
        <taxon>Actinomycetota</taxon>
        <taxon>Actinomycetes</taxon>
        <taxon>Catenulisporales</taxon>
        <taxon>Actinospicaceae</taxon>
        <taxon>Actinospica</taxon>
    </lineage>
</organism>
<dbReference type="AlphaFoldDB" id="A0A941IL58"/>
<evidence type="ECO:0000313" key="6">
    <source>
        <dbReference type="EMBL" id="MBR7829662.1"/>
    </source>
</evidence>
<proteinExistence type="inferred from homology"/>
<feature type="coiled-coil region" evidence="4">
    <location>
        <begin position="233"/>
        <end position="289"/>
    </location>
</feature>
<evidence type="ECO:0000259" key="5">
    <source>
        <dbReference type="Pfam" id="PF13476"/>
    </source>
</evidence>
<dbReference type="Pfam" id="PF13476">
    <property type="entry name" value="AAA_23"/>
    <property type="match status" value="1"/>
</dbReference>
<dbReference type="Gene3D" id="3.40.50.300">
    <property type="entry name" value="P-loop containing nucleotide triphosphate hydrolases"/>
    <property type="match status" value="1"/>
</dbReference>
<gene>
    <name evidence="6" type="ORF">KDK95_25370</name>
</gene>
<dbReference type="RefSeq" id="WP_212520796.1">
    <property type="nucleotide sequence ID" value="NZ_JAGSOH010000094.1"/>
</dbReference>
<dbReference type="InterPro" id="IPR038729">
    <property type="entry name" value="Rad50/SbcC_AAA"/>
</dbReference>
<sequence length="642" mass="71346">MSTRFRLDAVTLDTVEGQVHYEFPSDLTVLAGRTGVGKTTLLEAVKYGFGGDGMLAPVVVESVRDVTLNITIGQVRLQISRSVDPRKSKVARVIDLITRERLPDHHIDSGQPSLNTLLLGALGFADDLKAAPRGASSSAGTRISFADIFSFLYVPQADINRDIANSQETYREPKRKAVFELLFGLTDPSILGLRSKYNTMSGDVSAAESTRQTVLDFLRESNTTTQSDAQAALEQAREAEQVAELELQALREQIDPVSDRETQTLRDLLNESERALAAARATVIDLVRKQAEYGGEQRRVRSDLDRLHRMRDAGARLANIEFAVCPRCMQSLTQRPVPDGACRVCLQHDPIEPTEDVDQYEARQLAEQLEEIAHQLALIAAQLEETTELVVDRERLVHDLTKQLEVRTAERITPRLQAFSDSSERLATARAKQQQLEEVMRQWDRVDDLSRVVQNLRREREGIKATIDDSERALAVRHQEVLEALDEEFQATVAAMGIPGAETASIHPTNYLPLINDKPFKNVSRGGGIITATQVAYWTSVIAVALTENVPYPGFLLLDSPRLALNTSEELSAALYRRLRALAGVSNGQLQVIIADNELPREYRGDYAEIDFTYDSPTISTIEHPGPAMVRTIDNTAEQDRA</sequence>
<accession>A0A941IL58</accession>
<comment type="similarity">
    <text evidence="1">Belongs to the SMC family. SbcC subfamily.</text>
</comment>
<dbReference type="GO" id="GO:0006302">
    <property type="term" value="P:double-strand break repair"/>
    <property type="evidence" value="ECO:0007669"/>
    <property type="project" value="InterPro"/>
</dbReference>
<evidence type="ECO:0000256" key="4">
    <source>
        <dbReference type="SAM" id="Coils"/>
    </source>
</evidence>
<evidence type="ECO:0000256" key="3">
    <source>
        <dbReference type="ARBA" id="ARBA00013368"/>
    </source>
</evidence>
<dbReference type="Proteomes" id="UP000676325">
    <property type="component" value="Unassembled WGS sequence"/>
</dbReference>
<comment type="subunit">
    <text evidence="2">Heterodimer of SbcC and SbcD.</text>
</comment>
<feature type="coiled-coil region" evidence="4">
    <location>
        <begin position="446"/>
        <end position="473"/>
    </location>
</feature>
<comment type="caution">
    <text evidence="6">The sequence shown here is derived from an EMBL/GenBank/DDBJ whole genome shotgun (WGS) entry which is preliminary data.</text>
</comment>
<reference evidence="6" key="1">
    <citation type="submission" date="2021-04" db="EMBL/GenBank/DDBJ databases">
        <title>Genome based classification of Actinospica acidithermotolerans sp. nov., an actinobacterium isolated from an Indonesian hot spring.</title>
        <authorList>
            <person name="Kusuma A.B."/>
            <person name="Putra K.E."/>
            <person name="Nafisah S."/>
            <person name="Loh J."/>
            <person name="Nouioui I."/>
            <person name="Goodfellow M."/>
        </authorList>
    </citation>
    <scope>NUCLEOTIDE SEQUENCE</scope>
    <source>
        <strain evidence="6">MGRD01-02</strain>
    </source>
</reference>
<feature type="domain" description="Rad50/SbcC-type AAA" evidence="5">
    <location>
        <begin position="20"/>
        <end position="253"/>
    </location>
</feature>
<name>A0A941IL58_9ACTN</name>
<dbReference type="InterPro" id="IPR027417">
    <property type="entry name" value="P-loop_NTPase"/>
</dbReference>
<dbReference type="EMBL" id="JAGSOH010000094">
    <property type="protein sequence ID" value="MBR7829662.1"/>
    <property type="molecule type" value="Genomic_DNA"/>
</dbReference>